<feature type="region of interest" description="Disordered" evidence="2">
    <location>
        <begin position="632"/>
        <end position="744"/>
    </location>
</feature>
<dbReference type="EMBL" id="CYGV01001716">
    <property type="protein sequence ID" value="CUA76596.1"/>
    <property type="molecule type" value="Genomic_DNA"/>
</dbReference>
<feature type="compositionally biased region" description="Polar residues" evidence="2">
    <location>
        <begin position="45"/>
        <end position="62"/>
    </location>
</feature>
<feature type="compositionally biased region" description="Polar residues" evidence="2">
    <location>
        <begin position="649"/>
        <end position="658"/>
    </location>
</feature>
<evidence type="ECO:0000256" key="2">
    <source>
        <dbReference type="SAM" id="MobiDB-lite"/>
    </source>
</evidence>
<feature type="coiled-coil region" evidence="1">
    <location>
        <begin position="159"/>
        <end position="186"/>
    </location>
</feature>
<evidence type="ECO:0000313" key="4">
    <source>
        <dbReference type="Proteomes" id="UP000044841"/>
    </source>
</evidence>
<feature type="compositionally biased region" description="Low complexity" evidence="2">
    <location>
        <begin position="1"/>
        <end position="32"/>
    </location>
</feature>
<gene>
    <name evidence="3" type="ORF">RSOLAG22IIIB_12389</name>
</gene>
<protein>
    <submittedName>
        <fullName evidence="3">Uncharacterized protein</fullName>
    </submittedName>
</protein>
<keyword evidence="4" id="KW-1185">Reference proteome</keyword>
<feature type="compositionally biased region" description="Polar residues" evidence="2">
    <location>
        <begin position="701"/>
        <end position="711"/>
    </location>
</feature>
<accession>A0A0K6GDP8</accession>
<feature type="region of interest" description="Disordered" evidence="2">
    <location>
        <begin position="349"/>
        <end position="372"/>
    </location>
</feature>
<reference evidence="3 4" key="1">
    <citation type="submission" date="2015-07" db="EMBL/GenBank/DDBJ databases">
        <authorList>
            <person name="Noorani M."/>
        </authorList>
    </citation>
    <scope>NUCLEOTIDE SEQUENCE [LARGE SCALE GENOMIC DNA]</scope>
    <source>
        <strain evidence="3">BBA 69670</strain>
    </source>
</reference>
<feature type="compositionally biased region" description="Basic and acidic residues" evidence="2">
    <location>
        <begin position="729"/>
        <end position="744"/>
    </location>
</feature>
<evidence type="ECO:0000313" key="3">
    <source>
        <dbReference type="EMBL" id="CUA76596.1"/>
    </source>
</evidence>
<evidence type="ECO:0000256" key="1">
    <source>
        <dbReference type="SAM" id="Coils"/>
    </source>
</evidence>
<keyword evidence="1" id="KW-0175">Coiled coil</keyword>
<feature type="compositionally biased region" description="Basic and acidic residues" evidence="2">
    <location>
        <begin position="361"/>
        <end position="372"/>
    </location>
</feature>
<dbReference type="AlphaFoldDB" id="A0A0K6GDP8"/>
<proteinExistence type="predicted"/>
<feature type="region of interest" description="Disordered" evidence="2">
    <location>
        <begin position="1"/>
        <end position="116"/>
    </location>
</feature>
<sequence>MSSSSSDSESSSSSSSSSSSPDSKPASKPSQSYRPFQVSGVRAPSSAQPSTASKHATNTVRQPPSMKTKPNAPFTLRDAPILELASRNKAKGVTVIHRSDGDSSSLPESPFSPIRQRIDTGPALLNEDEPKHLRTAAGRTKAQLERDVNTVRGDFEGYQAQVNKQLDRMEDRQARFEKQQESVLEKLDMLIDRSKAVPALQGPIVKNEEPASTGFYATAKDIQKRRDRDKAVEKIPSEHKAQAVAVAKSGLGGVRKLTSDAPEFYYKHGQPDYFPARFTGDDGYCKPYPHWDKSFSANHHWFSAFITLWRSMAPQDGSEFAVACKKFTDRQILVLLHDGPFSSLSQAWRRENNSEHVQASKTEKDAKKRGGGRLDSKTILRLQYRPEIPQVAGPEWDATWSKQVMSTENTDDEGGKEFNDMLVSIDDDVKRKELAKPGVHRPFARRTIKLVDSDPPVIYSGKGKDKKLVLYPRAMFSRTWRKSPRGKAWMKASTHLINNDLKRKPDVSAFLKAHPPLESGTAVVTEDLNGNEVAAYEGGDEGEGEVLGGVEVEVKGKGKGKGKGEVEDEDEVYGKGEGARMDCTESGHNTRPVLVNMLTGDEIEIDPQLLNPPQAESEIRRPQPRVANTADLTGEVPTDSAANGHPPYSESSTQQQSRDFWAMPPPPPLYQQNIAAPATEPTEKKKKRTRAKVGEHDAPGPSSTAEYSNPSNEPPKKRRGRPPGSKNKKTIEKERLAAEENRKG</sequence>
<name>A0A0K6GDP8_9AGAM</name>
<organism evidence="3 4">
    <name type="scientific">Rhizoctonia solani</name>
    <dbReference type="NCBI Taxonomy" id="456999"/>
    <lineage>
        <taxon>Eukaryota</taxon>
        <taxon>Fungi</taxon>
        <taxon>Dikarya</taxon>
        <taxon>Basidiomycota</taxon>
        <taxon>Agaricomycotina</taxon>
        <taxon>Agaricomycetes</taxon>
        <taxon>Cantharellales</taxon>
        <taxon>Ceratobasidiaceae</taxon>
        <taxon>Rhizoctonia</taxon>
    </lineage>
</organism>
<dbReference type="Proteomes" id="UP000044841">
    <property type="component" value="Unassembled WGS sequence"/>
</dbReference>